<dbReference type="Gene3D" id="3.40.50.360">
    <property type="match status" value="1"/>
</dbReference>
<proteinExistence type="predicted"/>
<dbReference type="PANTHER" id="PTHR43278">
    <property type="entry name" value="NAD(P)H-DEPENDENT FMN-CONTAINING OXIDOREDUCTASE YWQN-RELATED"/>
    <property type="match status" value="1"/>
</dbReference>
<reference evidence="4" key="1">
    <citation type="journal article" date="2015" name="Proc. Natl. Acad. Sci. U.S.A.">
        <title>Networks of energetic and metabolic interactions define dynamics in microbial communities.</title>
        <authorList>
            <person name="Embree M."/>
            <person name="Liu J.K."/>
            <person name="Al-Bassam M.M."/>
            <person name="Zengler K."/>
        </authorList>
    </citation>
    <scope>NUCLEOTIDE SEQUENCE</scope>
</reference>
<comment type="caution">
    <text evidence="4">The sequence shown here is derived from an EMBL/GenBank/DDBJ whole genome shotgun (WGS) entry which is preliminary data.</text>
</comment>
<dbReference type="Pfam" id="PF03358">
    <property type="entry name" value="FMN_red"/>
    <property type="match status" value="1"/>
</dbReference>
<dbReference type="InterPro" id="IPR051796">
    <property type="entry name" value="ISF_SsuE-like"/>
</dbReference>
<evidence type="ECO:0000313" key="4">
    <source>
        <dbReference type="EMBL" id="KUG15572.1"/>
    </source>
</evidence>
<dbReference type="SUPFAM" id="SSF52218">
    <property type="entry name" value="Flavoproteins"/>
    <property type="match status" value="1"/>
</dbReference>
<keyword evidence="1" id="KW-0285">Flavoprotein</keyword>
<dbReference type="InterPro" id="IPR005025">
    <property type="entry name" value="FMN_Rdtase-like_dom"/>
</dbReference>
<dbReference type="EMBL" id="LNQE01001549">
    <property type="protein sequence ID" value="KUG15572.1"/>
    <property type="molecule type" value="Genomic_DNA"/>
</dbReference>
<protein>
    <submittedName>
        <fullName evidence="4">Iron-sulfur flavoprotein</fullName>
    </submittedName>
</protein>
<accession>A0A0W8F3V2</accession>
<dbReference type="PANTHER" id="PTHR43278:SF4">
    <property type="entry name" value="NAD(P)H-DEPENDENT FMN-CONTAINING OXIDOREDUCTASE YWQN-RELATED"/>
    <property type="match status" value="1"/>
</dbReference>
<evidence type="ECO:0000256" key="1">
    <source>
        <dbReference type="ARBA" id="ARBA00022630"/>
    </source>
</evidence>
<sequence length="241" mass="26627">MESGAVASRTRYRQRETRDLRVLGIHGSPRGIKSRTRMLVQWVLAGAEGAGAETELVDLPALRIEACTACESCSLTGVCVHNDDFSALFSRMIAADGIVLGSPVYIDNVTGQMKVFIDRLADAMHYQTLSGKYGCAVTTTFSSGGDDVVSYLNHVLTYLGIPALEGMSVAVEDDWGAVYDVEREARILGERLAGAIRTQEKFPGQERIIAENRLFFASIVDQNREWRPGEYQDWVRKGWIS</sequence>
<evidence type="ECO:0000256" key="2">
    <source>
        <dbReference type="ARBA" id="ARBA00022643"/>
    </source>
</evidence>
<evidence type="ECO:0000259" key="3">
    <source>
        <dbReference type="Pfam" id="PF03358"/>
    </source>
</evidence>
<feature type="domain" description="NADPH-dependent FMN reductase-like" evidence="3">
    <location>
        <begin position="21"/>
        <end position="175"/>
    </location>
</feature>
<organism evidence="4">
    <name type="scientific">hydrocarbon metagenome</name>
    <dbReference type="NCBI Taxonomy" id="938273"/>
    <lineage>
        <taxon>unclassified sequences</taxon>
        <taxon>metagenomes</taxon>
        <taxon>ecological metagenomes</taxon>
    </lineage>
</organism>
<dbReference type="InterPro" id="IPR029039">
    <property type="entry name" value="Flavoprotein-like_sf"/>
</dbReference>
<gene>
    <name evidence="4" type="ORF">ASZ90_014776</name>
</gene>
<name>A0A0W8F3V2_9ZZZZ</name>
<keyword evidence="2" id="KW-0288">FMN</keyword>
<dbReference type="GO" id="GO:0016491">
    <property type="term" value="F:oxidoreductase activity"/>
    <property type="evidence" value="ECO:0007669"/>
    <property type="project" value="InterPro"/>
</dbReference>
<dbReference type="AlphaFoldDB" id="A0A0W8F3V2"/>